<dbReference type="Proteomes" id="UP000183940">
    <property type="component" value="Unassembled WGS sequence"/>
</dbReference>
<organism evidence="1 2">
    <name type="scientific">Roseofilum reptotaenium AO1-A</name>
    <dbReference type="NCBI Taxonomy" id="1925591"/>
    <lineage>
        <taxon>Bacteria</taxon>
        <taxon>Bacillati</taxon>
        <taxon>Cyanobacteriota</taxon>
        <taxon>Cyanophyceae</taxon>
        <taxon>Desertifilales</taxon>
        <taxon>Desertifilaceae</taxon>
        <taxon>Roseofilum</taxon>
    </lineage>
</organism>
<reference evidence="1" key="1">
    <citation type="submission" date="2016-10" db="EMBL/GenBank/DDBJ databases">
        <title>CRISPR-Cas defence system in Roseofilum reptotaenium: evidence of a bacteriophage-cyanobacterium arms race in the coral black band disease.</title>
        <authorList>
            <person name="Buerger P."/>
            <person name="Wood-Charlson E.M."/>
            <person name="Weynberg K.D."/>
            <person name="Willis B."/>
            <person name="Van Oppen M.J."/>
        </authorList>
    </citation>
    <scope>NUCLEOTIDE SEQUENCE [LARGE SCALE GENOMIC DNA]</scope>
    <source>
        <strain evidence="1">AO1-A</strain>
    </source>
</reference>
<comment type="caution">
    <text evidence="1">The sequence shown here is derived from an EMBL/GenBank/DDBJ whole genome shotgun (WGS) entry which is preliminary data.</text>
</comment>
<accession>A0A1L9QQ92</accession>
<protein>
    <submittedName>
        <fullName evidence="1">Uncharacterized protein</fullName>
    </submittedName>
</protein>
<evidence type="ECO:0000313" key="1">
    <source>
        <dbReference type="EMBL" id="OJJ24850.1"/>
    </source>
</evidence>
<dbReference type="EMBL" id="MLAW01000024">
    <property type="protein sequence ID" value="OJJ24850.1"/>
    <property type="molecule type" value="Genomic_DNA"/>
</dbReference>
<keyword evidence="2" id="KW-1185">Reference proteome</keyword>
<dbReference type="AlphaFoldDB" id="A0A1L9QQ92"/>
<evidence type="ECO:0000313" key="2">
    <source>
        <dbReference type="Proteomes" id="UP000183940"/>
    </source>
</evidence>
<gene>
    <name evidence="1" type="ORF">BI308_14105</name>
</gene>
<name>A0A1L9QQ92_9CYAN</name>
<sequence>MARIKRTQVSIRVHPDDYKFLDNYCAEEGIEKATWMSSVIRKEVKKLQQQEQQATASKSISSLSLPTATERSIFCVFGG</sequence>
<proteinExistence type="predicted"/>